<dbReference type="AlphaFoldDB" id="A0A9P6PY27"/>
<dbReference type="SMART" id="SM00584">
    <property type="entry name" value="TLDc"/>
    <property type="match status" value="1"/>
</dbReference>
<dbReference type="OrthoDB" id="2307202at2759"/>
<evidence type="ECO:0000259" key="1">
    <source>
        <dbReference type="PROSITE" id="PS51886"/>
    </source>
</evidence>
<organism evidence="2 3">
    <name type="scientific">Actinomortierella ambigua</name>
    <dbReference type="NCBI Taxonomy" id="1343610"/>
    <lineage>
        <taxon>Eukaryota</taxon>
        <taxon>Fungi</taxon>
        <taxon>Fungi incertae sedis</taxon>
        <taxon>Mucoromycota</taxon>
        <taxon>Mortierellomycotina</taxon>
        <taxon>Mortierellomycetes</taxon>
        <taxon>Mortierellales</taxon>
        <taxon>Mortierellaceae</taxon>
        <taxon>Actinomortierella</taxon>
    </lineage>
</organism>
<name>A0A9P6PY27_9FUNG</name>
<reference evidence="2" key="1">
    <citation type="journal article" date="2020" name="Fungal Divers.">
        <title>Resolving the Mortierellaceae phylogeny through synthesis of multi-gene phylogenetics and phylogenomics.</title>
        <authorList>
            <person name="Vandepol N."/>
            <person name="Liber J."/>
            <person name="Desiro A."/>
            <person name="Na H."/>
            <person name="Kennedy M."/>
            <person name="Barry K."/>
            <person name="Grigoriev I.V."/>
            <person name="Miller A.N."/>
            <person name="O'Donnell K."/>
            <person name="Stajich J.E."/>
            <person name="Bonito G."/>
        </authorList>
    </citation>
    <scope>NUCLEOTIDE SEQUENCE</scope>
    <source>
        <strain evidence="2">BC1065</strain>
    </source>
</reference>
<dbReference type="Pfam" id="PF07534">
    <property type="entry name" value="TLD"/>
    <property type="match status" value="1"/>
</dbReference>
<dbReference type="InterPro" id="IPR006571">
    <property type="entry name" value="TLDc_dom"/>
</dbReference>
<dbReference type="PROSITE" id="PS51886">
    <property type="entry name" value="TLDC"/>
    <property type="match status" value="1"/>
</dbReference>
<dbReference type="EMBL" id="JAAAJB010000410">
    <property type="protein sequence ID" value="KAG0256438.1"/>
    <property type="molecule type" value="Genomic_DNA"/>
</dbReference>
<protein>
    <recommendedName>
        <fullName evidence="1">TLDc domain-containing protein</fullName>
    </recommendedName>
</protein>
<gene>
    <name evidence="2" type="ORF">DFQ27_005739</name>
</gene>
<evidence type="ECO:0000313" key="2">
    <source>
        <dbReference type="EMBL" id="KAG0256438.1"/>
    </source>
</evidence>
<sequence length="141" mass="15967">MAKDAELRKIYLASKHGFSAEAFHKHCDKQGPTLTVARTSTGYVVGGYNEASWFSDRQYHYGDTNFLFQYNPETHLLLQGTLITRYKHRASGNKEFTGPSFGGDSVMPKPGISPSYNNSQFCYLMSFTVTDYEVFKILLIL</sequence>
<accession>A0A9P6PY27</accession>
<proteinExistence type="predicted"/>
<keyword evidence="3" id="KW-1185">Reference proteome</keyword>
<comment type="caution">
    <text evidence="2">The sequence shown here is derived from an EMBL/GenBank/DDBJ whole genome shotgun (WGS) entry which is preliminary data.</text>
</comment>
<dbReference type="Proteomes" id="UP000807716">
    <property type="component" value="Unassembled WGS sequence"/>
</dbReference>
<feature type="domain" description="TLDc" evidence="1">
    <location>
        <begin position="1"/>
        <end position="138"/>
    </location>
</feature>
<evidence type="ECO:0000313" key="3">
    <source>
        <dbReference type="Proteomes" id="UP000807716"/>
    </source>
</evidence>